<name>A0A3G2KAA4_9CAUD</name>
<evidence type="ECO:0000313" key="2">
    <source>
        <dbReference type="Proteomes" id="UP000279098"/>
    </source>
</evidence>
<accession>A0A3G2KAA4</accession>
<sequence>MNALNPALDAVLPLRTHGALPSSRTEDQTVRALESDNIEEVKAQLAHVWAHYQSLEFIVNAVSKNLEGIDVAATNGILPYADAEVALRVLATEGIEGAYQLAHATMDYIAFLGMTPPDAVRAVYAGAGFDFSDPEREGAVDKAISDILAATGLDDLDD</sequence>
<proteinExistence type="predicted"/>
<protein>
    <submittedName>
        <fullName evidence="1">Uncharacterized protein</fullName>
    </submittedName>
</protein>
<evidence type="ECO:0000313" key="1">
    <source>
        <dbReference type="EMBL" id="AYN55923.1"/>
    </source>
</evidence>
<reference evidence="1 2" key="1">
    <citation type="submission" date="2018-09" db="EMBL/GenBank/DDBJ databases">
        <authorList>
            <person name="Fryberger R.B."/>
            <person name="Stoner T.H."/>
            <person name="Garlena R.A."/>
            <person name="Russell D.A."/>
            <person name="Pope W.H."/>
            <person name="Jacobs-Sera D."/>
            <person name="Hatfull G.F."/>
        </authorList>
    </citation>
    <scope>NUCLEOTIDE SEQUENCE [LARGE SCALE GENOMIC DNA]</scope>
</reference>
<dbReference type="EMBL" id="MH834602">
    <property type="protein sequence ID" value="AYN55923.1"/>
    <property type="molecule type" value="Genomic_DNA"/>
</dbReference>
<organism evidence="1 2">
    <name type="scientific">Microbacterium phage Brahms</name>
    <dbReference type="NCBI Taxonomy" id="2419973"/>
    <lineage>
        <taxon>Viruses</taxon>
        <taxon>Duplodnaviria</taxon>
        <taxon>Heunggongvirae</taxon>
        <taxon>Uroviricota</taxon>
        <taxon>Caudoviricetes</taxon>
        <taxon>Armstrongvirus</taxon>
        <taxon>Armstrongvirus armstrong</taxon>
    </lineage>
</organism>
<gene>
    <name evidence="1" type="primary">52</name>
    <name evidence="1" type="ORF">PBI_BRAHMS_52</name>
</gene>
<dbReference type="Proteomes" id="UP000279098">
    <property type="component" value="Genome"/>
</dbReference>